<accession>A0A561EYS0</accession>
<feature type="domain" description="Enoyl reductase (ER)" evidence="2">
    <location>
        <begin position="11"/>
        <end position="299"/>
    </location>
</feature>
<evidence type="ECO:0000313" key="3">
    <source>
        <dbReference type="EMBL" id="TWE20759.1"/>
    </source>
</evidence>
<keyword evidence="4" id="KW-1185">Reference proteome</keyword>
<dbReference type="PANTHER" id="PTHR44154:SF1">
    <property type="entry name" value="QUINONE OXIDOREDUCTASE"/>
    <property type="match status" value="1"/>
</dbReference>
<dbReference type="OrthoDB" id="3727682at2"/>
<evidence type="ECO:0000313" key="4">
    <source>
        <dbReference type="Proteomes" id="UP000318416"/>
    </source>
</evidence>
<dbReference type="InterPro" id="IPR020843">
    <property type="entry name" value="ER"/>
</dbReference>
<organism evidence="3 4">
    <name type="scientific">Kitasatospora atroaurantiaca</name>
    <dbReference type="NCBI Taxonomy" id="285545"/>
    <lineage>
        <taxon>Bacteria</taxon>
        <taxon>Bacillati</taxon>
        <taxon>Actinomycetota</taxon>
        <taxon>Actinomycetes</taxon>
        <taxon>Kitasatosporales</taxon>
        <taxon>Streptomycetaceae</taxon>
        <taxon>Kitasatospora</taxon>
    </lineage>
</organism>
<dbReference type="InterPro" id="IPR051603">
    <property type="entry name" value="Zinc-ADH_QOR/CCCR"/>
</dbReference>
<dbReference type="InterPro" id="IPR036291">
    <property type="entry name" value="NAD(P)-bd_dom_sf"/>
</dbReference>
<comment type="caution">
    <text evidence="3">The sequence shown here is derived from an EMBL/GenBank/DDBJ whole genome shotgun (WGS) entry which is preliminary data.</text>
</comment>
<proteinExistence type="predicted"/>
<dbReference type="InterPro" id="IPR011032">
    <property type="entry name" value="GroES-like_sf"/>
</dbReference>
<dbReference type="SUPFAM" id="SSF51735">
    <property type="entry name" value="NAD(P)-binding Rossmann-fold domains"/>
    <property type="match status" value="1"/>
</dbReference>
<gene>
    <name evidence="3" type="ORF">FB465_5917</name>
</gene>
<dbReference type="Gene3D" id="3.90.180.10">
    <property type="entry name" value="Medium-chain alcohol dehydrogenases, catalytic domain"/>
    <property type="match status" value="1"/>
</dbReference>
<reference evidence="3 4" key="1">
    <citation type="submission" date="2019-06" db="EMBL/GenBank/DDBJ databases">
        <title>Sequencing the genomes of 1000 actinobacteria strains.</title>
        <authorList>
            <person name="Klenk H.-P."/>
        </authorList>
    </citation>
    <scope>NUCLEOTIDE SEQUENCE [LARGE SCALE GENOMIC DNA]</scope>
    <source>
        <strain evidence="3 4">DSM 41649</strain>
    </source>
</reference>
<dbReference type="RefSeq" id="WP_145795302.1">
    <property type="nucleotide sequence ID" value="NZ_BAAABR010000047.1"/>
</dbReference>
<dbReference type="Pfam" id="PF08240">
    <property type="entry name" value="ADH_N"/>
    <property type="match status" value="1"/>
</dbReference>
<protein>
    <submittedName>
        <fullName evidence="3">NADPH:quinone reductase-like Zn-dependent oxidoreductase</fullName>
    </submittedName>
</protein>
<evidence type="ECO:0000256" key="1">
    <source>
        <dbReference type="ARBA" id="ARBA00022857"/>
    </source>
</evidence>
<dbReference type="GO" id="GO:0016491">
    <property type="term" value="F:oxidoreductase activity"/>
    <property type="evidence" value="ECO:0007669"/>
    <property type="project" value="InterPro"/>
</dbReference>
<dbReference type="SMART" id="SM00829">
    <property type="entry name" value="PKS_ER"/>
    <property type="match status" value="1"/>
</dbReference>
<dbReference type="PANTHER" id="PTHR44154">
    <property type="entry name" value="QUINONE OXIDOREDUCTASE"/>
    <property type="match status" value="1"/>
</dbReference>
<dbReference type="AlphaFoldDB" id="A0A561EYS0"/>
<dbReference type="SUPFAM" id="SSF50129">
    <property type="entry name" value="GroES-like"/>
    <property type="match status" value="1"/>
</dbReference>
<dbReference type="Gene3D" id="3.40.50.720">
    <property type="entry name" value="NAD(P)-binding Rossmann-like Domain"/>
    <property type="match status" value="1"/>
</dbReference>
<name>A0A561EYS0_9ACTN</name>
<dbReference type="EMBL" id="VIVR01000001">
    <property type="protein sequence ID" value="TWE20759.1"/>
    <property type="molecule type" value="Genomic_DNA"/>
</dbReference>
<dbReference type="InterPro" id="IPR013154">
    <property type="entry name" value="ADH-like_N"/>
</dbReference>
<dbReference type="Proteomes" id="UP000318416">
    <property type="component" value="Unassembled WGS sequence"/>
</dbReference>
<evidence type="ECO:0000259" key="2">
    <source>
        <dbReference type="SMART" id="SM00829"/>
    </source>
</evidence>
<dbReference type="Pfam" id="PF13602">
    <property type="entry name" value="ADH_zinc_N_2"/>
    <property type="match status" value="1"/>
</dbReference>
<keyword evidence="1" id="KW-0521">NADP</keyword>
<dbReference type="CDD" id="cd05289">
    <property type="entry name" value="MDR_like_2"/>
    <property type="match status" value="1"/>
</dbReference>
<sequence length="302" mass="30306">MSKAFGFTAFGGPETQELLDRPVPVPGPGELLIAVRAAGVNPADWKMRRGLFSRELPLPAVLGYEVAGVVQEAGDGAGGFAAGDAVFGIALAGGYAEHTLLAAANTARKPEGVSFVQAAALPVAGATAYDGVQQLGLEPGRTLLILGIAGGVGSAAAQIARARGITVLGTASDPNRAYVESLGATQVRYGEGVAERIRAVAPGGVDGIFDLVGGADARAAAETLTDPSKLVSTADSATAAELGGSYIRRTGNGATLAALAELVASGDLDPNITATYPLERAGEALAEVESRHAHGKLVIEIG</sequence>